<accession>A0A2W5SNH9</accession>
<name>A0A2W5SNH9_9CORY</name>
<dbReference type="Gene3D" id="3.40.50.12780">
    <property type="entry name" value="N-terminal domain of ligase-like"/>
    <property type="match status" value="1"/>
</dbReference>
<feature type="domain" description="AMP-dependent synthetase/ligase" evidence="2">
    <location>
        <begin position="22"/>
        <end position="407"/>
    </location>
</feature>
<feature type="region of interest" description="Disordered" evidence="1">
    <location>
        <begin position="573"/>
        <end position="594"/>
    </location>
</feature>
<dbReference type="InterPro" id="IPR020845">
    <property type="entry name" value="AMP-binding_CS"/>
</dbReference>
<organism evidence="4 5">
    <name type="scientific">Corynebacterium kroppenstedtii</name>
    <dbReference type="NCBI Taxonomy" id="161879"/>
    <lineage>
        <taxon>Bacteria</taxon>
        <taxon>Bacillati</taxon>
        <taxon>Actinomycetota</taxon>
        <taxon>Actinomycetes</taxon>
        <taxon>Mycobacteriales</taxon>
        <taxon>Corynebacteriaceae</taxon>
        <taxon>Corynebacterium</taxon>
    </lineage>
</organism>
<dbReference type="PANTHER" id="PTHR43767">
    <property type="entry name" value="LONG-CHAIN-FATTY-ACID--COA LIGASE"/>
    <property type="match status" value="1"/>
</dbReference>
<dbReference type="Gene3D" id="3.30.300.30">
    <property type="match status" value="1"/>
</dbReference>
<feature type="compositionally biased region" description="Low complexity" evidence="1">
    <location>
        <begin position="580"/>
        <end position="594"/>
    </location>
</feature>
<dbReference type="GO" id="GO:0016877">
    <property type="term" value="F:ligase activity, forming carbon-sulfur bonds"/>
    <property type="evidence" value="ECO:0007669"/>
    <property type="project" value="UniProtKB-ARBA"/>
</dbReference>
<reference evidence="4 5" key="1">
    <citation type="submission" date="2017-08" db="EMBL/GenBank/DDBJ databases">
        <title>Infants hospitalized years apart are colonized by the same room-sourced microbial strains.</title>
        <authorList>
            <person name="Brooks B."/>
            <person name="Olm M.R."/>
            <person name="Firek B.A."/>
            <person name="Baker R."/>
            <person name="Thomas B.C."/>
            <person name="Morowitz M.J."/>
            <person name="Banfield J.F."/>
        </authorList>
    </citation>
    <scope>NUCLEOTIDE SEQUENCE [LARGE SCALE GENOMIC DNA]</scope>
    <source>
        <strain evidence="4">S2_003_000_R1_3</strain>
    </source>
</reference>
<keyword evidence="4" id="KW-0436">Ligase</keyword>
<sequence>MKSTMMDVPLSVTQIFTYGATVFGDTEVTSWGESGPETITFSALAGRAAACAHALRSLCGIDADQRIGTMMDNCAEHLEVFFASSCMGAVFSPLNSHLSDDQIVHIINYVDQKVIVVSPRNAPRLARLITECPGVNHIIIASGSSAQRAEAVAAFDAIPDPHFSVTDYEAFIDGQATEFPWPDLPEDTAAALCFSTGTEGAPKGVAYSHRSMFLHSQSLLGVDSFAITNGVSFLCCVPIYHVLSWGVPLAAWMAGAPVIFPGEDLSAPRLAQVIATSMPRTAHGVPTLWVSLFSYYFQNPPKRMSLREIFAGGAPVPPVLIKVWEEKFGVDVIHCWGMTETSPVGTVSRPPAGLSGETRDLYRESQGRFPVAMNFRIADDAGRVLEGHDRNQGEIQVRGNWVTGSYFHSPTGEGDGPASRFRGEPIDYADDRFTDDGWFRTGDVGSINRDGFLTVNDRIRDVIRSGGEWIYSAELENYVVDAPPVLECAVIGYPDETWGERPLAVTVLADRVERSAATAERLRTRLRGVIPGWMIPEYWAFVDTIDKTSVDKYDKKDLRQHLVDGKLDVISLQGPRRSGDSYGDNGSSSSASQA</sequence>
<dbReference type="AlphaFoldDB" id="A0A2W5SNH9"/>
<dbReference type="InterPro" id="IPR042099">
    <property type="entry name" value="ANL_N_sf"/>
</dbReference>
<dbReference type="Pfam" id="PF00501">
    <property type="entry name" value="AMP-binding"/>
    <property type="match status" value="1"/>
</dbReference>
<dbReference type="PROSITE" id="PS00455">
    <property type="entry name" value="AMP_BINDING"/>
    <property type="match status" value="1"/>
</dbReference>
<dbReference type="SUPFAM" id="SSF56801">
    <property type="entry name" value="Acetyl-CoA synthetase-like"/>
    <property type="match status" value="1"/>
</dbReference>
<dbReference type="InterPro" id="IPR050237">
    <property type="entry name" value="ATP-dep_AMP-bd_enzyme"/>
</dbReference>
<evidence type="ECO:0000313" key="4">
    <source>
        <dbReference type="EMBL" id="PZR04492.1"/>
    </source>
</evidence>
<feature type="domain" description="AMP-binding enzyme C-terminal" evidence="3">
    <location>
        <begin position="474"/>
        <end position="552"/>
    </location>
</feature>
<evidence type="ECO:0000259" key="3">
    <source>
        <dbReference type="Pfam" id="PF13193"/>
    </source>
</evidence>
<evidence type="ECO:0000256" key="1">
    <source>
        <dbReference type="SAM" id="MobiDB-lite"/>
    </source>
</evidence>
<dbReference type="EMBL" id="QFRA01000016">
    <property type="protein sequence ID" value="PZR04492.1"/>
    <property type="molecule type" value="Genomic_DNA"/>
</dbReference>
<dbReference type="InterPro" id="IPR045851">
    <property type="entry name" value="AMP-bd_C_sf"/>
</dbReference>
<proteinExistence type="predicted"/>
<evidence type="ECO:0000313" key="5">
    <source>
        <dbReference type="Proteomes" id="UP000249432"/>
    </source>
</evidence>
<dbReference type="Pfam" id="PF13193">
    <property type="entry name" value="AMP-binding_C"/>
    <property type="match status" value="1"/>
</dbReference>
<dbReference type="InterPro" id="IPR000873">
    <property type="entry name" value="AMP-dep_synth/lig_dom"/>
</dbReference>
<dbReference type="NCBIfam" id="NF004143">
    <property type="entry name" value="PRK05620.1"/>
    <property type="match status" value="1"/>
</dbReference>
<gene>
    <name evidence="4" type="ORF">DI525_06965</name>
</gene>
<protein>
    <submittedName>
        <fullName evidence="4">Long-chain fatty acid--CoA ligase</fullName>
    </submittedName>
</protein>
<dbReference type="RefSeq" id="WP_303735027.1">
    <property type="nucleotide sequence ID" value="NZ_CAKZHK010000009.1"/>
</dbReference>
<evidence type="ECO:0000259" key="2">
    <source>
        <dbReference type="Pfam" id="PF00501"/>
    </source>
</evidence>
<dbReference type="PANTHER" id="PTHR43767:SF11">
    <property type="entry name" value="MEDIUM-CHAIN-FATTY-ACID--COA LIGASE"/>
    <property type="match status" value="1"/>
</dbReference>
<dbReference type="InterPro" id="IPR025110">
    <property type="entry name" value="AMP-bd_C"/>
</dbReference>
<dbReference type="Proteomes" id="UP000249432">
    <property type="component" value="Unassembled WGS sequence"/>
</dbReference>
<comment type="caution">
    <text evidence="4">The sequence shown here is derived from an EMBL/GenBank/DDBJ whole genome shotgun (WGS) entry which is preliminary data.</text>
</comment>